<dbReference type="Proteomes" id="UP000618931">
    <property type="component" value="Unassembled WGS sequence"/>
</dbReference>
<evidence type="ECO:0000313" key="5">
    <source>
        <dbReference type="EMBL" id="MBF9222146.1"/>
    </source>
</evidence>
<keyword evidence="1" id="KW-0328">Glycosyltransferase</keyword>
<keyword evidence="6" id="KW-1185">Reference proteome</keyword>
<feature type="domain" description="Glycosyltransferase 61 catalytic" evidence="4">
    <location>
        <begin position="140"/>
        <end position="309"/>
    </location>
</feature>
<reference evidence="5 6" key="1">
    <citation type="submission" date="2020-11" db="EMBL/GenBank/DDBJ databases">
        <authorList>
            <person name="Kim M.K."/>
        </authorList>
    </citation>
    <scope>NUCLEOTIDE SEQUENCE [LARGE SCALE GENOMIC DNA]</scope>
    <source>
        <strain evidence="5 6">BT662</strain>
    </source>
</reference>
<dbReference type="EMBL" id="JADQDM010000006">
    <property type="protein sequence ID" value="MBF9222146.1"/>
    <property type="molecule type" value="Genomic_DNA"/>
</dbReference>
<evidence type="ECO:0000256" key="3">
    <source>
        <dbReference type="ARBA" id="ARBA00023180"/>
    </source>
</evidence>
<protein>
    <submittedName>
        <fullName evidence="5">Glycosyltransferase family 61 protein</fullName>
    </submittedName>
</protein>
<evidence type="ECO:0000313" key="6">
    <source>
        <dbReference type="Proteomes" id="UP000618931"/>
    </source>
</evidence>
<sequence>MNARIYWLAKHLSDRAIRGIGRVRGNWTSAEVPALLPAVPARPVPLPHNADQLPAAFRALFGHGIALPARRVHRLRNVAVSWHGVVFRRLRLFLPSVWATPRLPPEFNGTFLLRQWWGRRQTMADEVIGLAHGPWAAGNYYHWMVDTLPRLLLLQRSQPGCPLLLPAPVPAYVRQTAALFGFERLVPLPPETVAEVPELAMPDYPAPSGFQDAALTLAVRNRVLESFGISAFSGQRRVFASRSRQRLRRLLNEYAIEPLLRQYGFEMLCLEEFSLEQQVCIMAETTALVGVHGANLVNMLFMRPNATVVELLNNSTHKAVFNPCYYYLANALQLRYYCLPCQGQSAAESWEANDADLEVDPAALQRIFADLFPDG</sequence>
<keyword evidence="3" id="KW-0325">Glycoprotein</keyword>
<comment type="caution">
    <text evidence="5">The sequence shown here is derived from an EMBL/GenBank/DDBJ whole genome shotgun (WGS) entry which is preliminary data.</text>
</comment>
<dbReference type="InterPro" id="IPR049625">
    <property type="entry name" value="Glyco_transf_61_cat"/>
</dbReference>
<gene>
    <name evidence="5" type="ORF">I2H31_13640</name>
</gene>
<keyword evidence="2" id="KW-0808">Transferase</keyword>
<dbReference type="InterPro" id="IPR007657">
    <property type="entry name" value="Glycosyltransferase_61"/>
</dbReference>
<evidence type="ECO:0000256" key="2">
    <source>
        <dbReference type="ARBA" id="ARBA00022679"/>
    </source>
</evidence>
<dbReference type="RefSeq" id="WP_196293594.1">
    <property type="nucleotide sequence ID" value="NZ_JADQDM010000006.1"/>
</dbReference>
<evidence type="ECO:0000256" key="1">
    <source>
        <dbReference type="ARBA" id="ARBA00022676"/>
    </source>
</evidence>
<organism evidence="5 6">
    <name type="scientific">Hymenobacter ruricola</name>
    <dbReference type="NCBI Taxonomy" id="2791023"/>
    <lineage>
        <taxon>Bacteria</taxon>
        <taxon>Pseudomonadati</taxon>
        <taxon>Bacteroidota</taxon>
        <taxon>Cytophagia</taxon>
        <taxon>Cytophagales</taxon>
        <taxon>Hymenobacteraceae</taxon>
        <taxon>Hymenobacter</taxon>
    </lineage>
</organism>
<dbReference type="Pfam" id="PF04577">
    <property type="entry name" value="Glyco_transf_61"/>
    <property type="match status" value="1"/>
</dbReference>
<evidence type="ECO:0000259" key="4">
    <source>
        <dbReference type="Pfam" id="PF04577"/>
    </source>
</evidence>
<proteinExistence type="predicted"/>
<name>A0ABS0I5A2_9BACT</name>
<accession>A0ABS0I5A2</accession>
<dbReference type="PANTHER" id="PTHR20961">
    <property type="entry name" value="GLYCOSYLTRANSFERASE"/>
    <property type="match status" value="1"/>
</dbReference>